<dbReference type="Proteomes" id="UP000475862">
    <property type="component" value="Unassembled WGS sequence"/>
</dbReference>
<name>A0A6G0SXE7_APHGL</name>
<organism evidence="2 3">
    <name type="scientific">Aphis glycines</name>
    <name type="common">Soybean aphid</name>
    <dbReference type="NCBI Taxonomy" id="307491"/>
    <lineage>
        <taxon>Eukaryota</taxon>
        <taxon>Metazoa</taxon>
        <taxon>Ecdysozoa</taxon>
        <taxon>Arthropoda</taxon>
        <taxon>Hexapoda</taxon>
        <taxon>Insecta</taxon>
        <taxon>Pterygota</taxon>
        <taxon>Neoptera</taxon>
        <taxon>Paraneoptera</taxon>
        <taxon>Hemiptera</taxon>
        <taxon>Sternorrhyncha</taxon>
        <taxon>Aphidomorpha</taxon>
        <taxon>Aphidoidea</taxon>
        <taxon>Aphididae</taxon>
        <taxon>Aphidini</taxon>
        <taxon>Aphis</taxon>
        <taxon>Aphis</taxon>
    </lineage>
</organism>
<evidence type="ECO:0008006" key="4">
    <source>
        <dbReference type="Google" id="ProtNLM"/>
    </source>
</evidence>
<sequence>MKLNDLNNSSINVTQNPEDTLNTECYYVTTTNLGSNYNYMAVFGSCSLVKGTVIAYLILTAILLLGNNEVLIHGIISEGVTTYRKMWEEFGISGKIDFIKNNLQQSKKIWIFADTVHLFKNIRNCLYNKKHLSLTKLKIKLIIQPHSALIVIILRRLYGREAGHPRCRTTNQINKYLIAINGNSNQ</sequence>
<keyword evidence="1" id="KW-0812">Transmembrane</keyword>
<comment type="caution">
    <text evidence="2">The sequence shown here is derived from an EMBL/GenBank/DDBJ whole genome shotgun (WGS) entry which is preliminary data.</text>
</comment>
<dbReference type="AlphaFoldDB" id="A0A6G0SXE7"/>
<evidence type="ECO:0000313" key="3">
    <source>
        <dbReference type="Proteomes" id="UP000475862"/>
    </source>
</evidence>
<evidence type="ECO:0000256" key="1">
    <source>
        <dbReference type="SAM" id="Phobius"/>
    </source>
</evidence>
<proteinExistence type="predicted"/>
<keyword evidence="3" id="KW-1185">Reference proteome</keyword>
<keyword evidence="1" id="KW-0472">Membrane</keyword>
<dbReference type="EMBL" id="VYZN01000639">
    <property type="protein sequence ID" value="KAE9522828.1"/>
    <property type="molecule type" value="Genomic_DNA"/>
</dbReference>
<reference evidence="2 3" key="1">
    <citation type="submission" date="2019-08" db="EMBL/GenBank/DDBJ databases">
        <title>The genome of the soybean aphid Biotype 1, its phylome, world population structure and adaptation to the North American continent.</title>
        <authorList>
            <person name="Giordano R."/>
            <person name="Donthu R.K."/>
            <person name="Hernandez A.G."/>
            <person name="Wright C.L."/>
            <person name="Zimin A.V."/>
        </authorList>
    </citation>
    <scope>NUCLEOTIDE SEQUENCE [LARGE SCALE GENOMIC DNA]</scope>
    <source>
        <tissue evidence="2">Whole aphids</tissue>
    </source>
</reference>
<protein>
    <recommendedName>
        <fullName evidence="4">DDE-1 domain-containing protein</fullName>
    </recommendedName>
</protein>
<gene>
    <name evidence="2" type="ORF">AGLY_016790</name>
</gene>
<feature type="transmembrane region" description="Helical" evidence="1">
    <location>
        <begin position="39"/>
        <end position="65"/>
    </location>
</feature>
<accession>A0A6G0SXE7</accession>
<keyword evidence="1" id="KW-1133">Transmembrane helix</keyword>
<evidence type="ECO:0000313" key="2">
    <source>
        <dbReference type="EMBL" id="KAE9522828.1"/>
    </source>
</evidence>